<feature type="signal peptide" evidence="1">
    <location>
        <begin position="1"/>
        <end position="18"/>
    </location>
</feature>
<gene>
    <name evidence="2" type="primary">AP3B2_1</name>
    <name evidence="2" type="ORF">CM83_17553</name>
</gene>
<keyword evidence="1" id="KW-0732">Signal</keyword>
<accession>A0A0A9ZGW3</accession>
<name>A0A0A9ZGW3_LYGHE</name>
<dbReference type="AlphaFoldDB" id="A0A0A9ZGW3"/>
<evidence type="ECO:0000313" key="2">
    <source>
        <dbReference type="EMBL" id="JAG43421.1"/>
    </source>
</evidence>
<reference evidence="2" key="1">
    <citation type="journal article" date="2014" name="PLoS ONE">
        <title>Transcriptome-Based Identification of ABC Transporters in the Western Tarnished Plant Bug Lygus hesperus.</title>
        <authorList>
            <person name="Hull J.J."/>
            <person name="Chaney K."/>
            <person name="Geib S.M."/>
            <person name="Fabrick J.A."/>
            <person name="Brent C.S."/>
            <person name="Walsh D."/>
            <person name="Lavine L.C."/>
        </authorList>
    </citation>
    <scope>NUCLEOTIDE SEQUENCE</scope>
</reference>
<sequence length="131" mass="14202">MIVPLSIAALILVIGADGLPKLQKVASRSSDHVLHQAGRSVLDKVKLASGDLHPDLHKAAAKAVDLAQKVHNNYKDVTLDEAGRHIIEKVKSASGRAQKVNLAGLEQSARSALFNAKDRVNKFYYLHKNHA</sequence>
<reference evidence="2" key="2">
    <citation type="submission" date="2014-07" db="EMBL/GenBank/DDBJ databases">
        <authorList>
            <person name="Hull J."/>
        </authorList>
    </citation>
    <scope>NUCLEOTIDE SEQUENCE</scope>
</reference>
<protein>
    <submittedName>
        <fullName evidence="2">AP-3 complex subunit beta-2</fullName>
    </submittedName>
</protein>
<proteinExistence type="predicted"/>
<organism evidence="2">
    <name type="scientific">Lygus hesperus</name>
    <name type="common">Western plant bug</name>
    <dbReference type="NCBI Taxonomy" id="30085"/>
    <lineage>
        <taxon>Eukaryota</taxon>
        <taxon>Metazoa</taxon>
        <taxon>Ecdysozoa</taxon>
        <taxon>Arthropoda</taxon>
        <taxon>Hexapoda</taxon>
        <taxon>Insecta</taxon>
        <taxon>Pterygota</taxon>
        <taxon>Neoptera</taxon>
        <taxon>Paraneoptera</taxon>
        <taxon>Hemiptera</taxon>
        <taxon>Heteroptera</taxon>
        <taxon>Panheteroptera</taxon>
        <taxon>Cimicomorpha</taxon>
        <taxon>Miridae</taxon>
        <taxon>Mirini</taxon>
        <taxon>Lygus</taxon>
    </lineage>
</organism>
<dbReference type="EMBL" id="GBHO01000183">
    <property type="protein sequence ID" value="JAG43421.1"/>
    <property type="molecule type" value="Transcribed_RNA"/>
</dbReference>
<feature type="chain" id="PRO_5002054069" evidence="1">
    <location>
        <begin position="19"/>
        <end position="131"/>
    </location>
</feature>
<evidence type="ECO:0000256" key="1">
    <source>
        <dbReference type="SAM" id="SignalP"/>
    </source>
</evidence>